<evidence type="ECO:0000313" key="11">
    <source>
        <dbReference type="Proteomes" id="UP001596303"/>
    </source>
</evidence>
<dbReference type="Pfam" id="PF13847">
    <property type="entry name" value="Methyltransf_31"/>
    <property type="match status" value="1"/>
</dbReference>
<evidence type="ECO:0000256" key="3">
    <source>
        <dbReference type="ARBA" id="ARBA00034487"/>
    </source>
</evidence>
<dbReference type="Gene3D" id="3.40.50.150">
    <property type="entry name" value="Vaccinia Virus protein VP39"/>
    <property type="match status" value="1"/>
</dbReference>
<sequence>MKHDLVKDYYGSTLAGSCDLRTDACSTLAAPLPYVRNAIAAVHDDVAARYYGCGLAIPAELEGLSVLDLGCGAGRDVYALAKLVGETGQVTGVDMTDEQLKIAREHEAWHAERFGFAKPNTRFVQGYLEKLDELDLKPESLDVIISNCVINLCTDKPAVFRAAHRLLKPGGELYFADVYADRRVPQDLVDDPILYGECLSGALYWGDYQAIAKASGFDDPRIVEHRPLGILDPELKARLAPIRFASVTARLMKLEGLEPACEDYGQAVMYKGGVEGMERLFKLDVEHVFEVGKVEPVCSNTLAMITQTRFAQYFEVYGEGETHMGAFPGCYAPDVFAPVGEPSSTPLVSGCC</sequence>
<evidence type="ECO:0000256" key="5">
    <source>
        <dbReference type="ARBA" id="ARBA00034545"/>
    </source>
</evidence>
<comment type="catalytic activity">
    <reaction evidence="7">
        <text>arsenic triglutathione + 2 [thioredoxin]-dithiol + 2 S-adenosyl-L-methionine + H2O = dimethylarsinous acid + 2 [thioredoxin]-disulfide + 3 glutathione + 2 S-adenosyl-L-homocysteine + 2 H(+)</text>
        <dbReference type="Rhea" id="RHEA:69464"/>
        <dbReference type="Rhea" id="RHEA-COMP:10698"/>
        <dbReference type="Rhea" id="RHEA-COMP:10700"/>
        <dbReference type="ChEBI" id="CHEBI:15377"/>
        <dbReference type="ChEBI" id="CHEBI:15378"/>
        <dbReference type="ChEBI" id="CHEBI:23808"/>
        <dbReference type="ChEBI" id="CHEBI:29950"/>
        <dbReference type="ChEBI" id="CHEBI:50058"/>
        <dbReference type="ChEBI" id="CHEBI:57856"/>
        <dbReference type="ChEBI" id="CHEBI:57925"/>
        <dbReference type="ChEBI" id="CHEBI:59789"/>
        <dbReference type="ChEBI" id="CHEBI:183640"/>
        <dbReference type="EC" id="2.1.1.137"/>
    </reaction>
</comment>
<keyword evidence="1" id="KW-0808">Transferase</keyword>
<evidence type="ECO:0000256" key="1">
    <source>
        <dbReference type="ARBA" id="ARBA00022679"/>
    </source>
</evidence>
<accession>A0ABW1S4P1</accession>
<dbReference type="Gene3D" id="3.40.5.100">
    <property type="match status" value="1"/>
</dbReference>
<dbReference type="InterPro" id="IPR025714">
    <property type="entry name" value="Methyltranfer_dom"/>
</dbReference>
<dbReference type="InterPro" id="IPR029063">
    <property type="entry name" value="SAM-dependent_MTases_sf"/>
</dbReference>
<keyword evidence="10" id="KW-0489">Methyltransferase</keyword>
<dbReference type="CDD" id="cd02440">
    <property type="entry name" value="AdoMet_MTases"/>
    <property type="match status" value="1"/>
</dbReference>
<gene>
    <name evidence="10" type="ORF">ACFQDM_00985</name>
</gene>
<evidence type="ECO:0000256" key="8">
    <source>
        <dbReference type="ARBA" id="ARBA00048428"/>
    </source>
</evidence>
<comment type="catalytic activity">
    <reaction evidence="8">
        <text>arsenic triglutathione + 3 [thioredoxin]-dithiol + 3 S-adenosyl-L-methionine = trimethylarsine + 3 [thioredoxin]-disulfide + 3 glutathione + 3 S-adenosyl-L-homocysteine + 3 H(+)</text>
        <dbReference type="Rhea" id="RHEA:69432"/>
        <dbReference type="Rhea" id="RHEA-COMP:10698"/>
        <dbReference type="Rhea" id="RHEA-COMP:10700"/>
        <dbReference type="ChEBI" id="CHEBI:15378"/>
        <dbReference type="ChEBI" id="CHEBI:27130"/>
        <dbReference type="ChEBI" id="CHEBI:29950"/>
        <dbReference type="ChEBI" id="CHEBI:50058"/>
        <dbReference type="ChEBI" id="CHEBI:57856"/>
        <dbReference type="ChEBI" id="CHEBI:57925"/>
        <dbReference type="ChEBI" id="CHEBI:59789"/>
        <dbReference type="ChEBI" id="CHEBI:183640"/>
        <dbReference type="EC" id="2.1.1.137"/>
    </reaction>
</comment>
<dbReference type="SUPFAM" id="SSF53335">
    <property type="entry name" value="S-adenosyl-L-methionine-dependent methyltransferases"/>
    <property type="match status" value="1"/>
</dbReference>
<dbReference type="EMBL" id="JBHSSW010000002">
    <property type="protein sequence ID" value="MFC6196628.1"/>
    <property type="molecule type" value="Genomic_DNA"/>
</dbReference>
<evidence type="ECO:0000256" key="2">
    <source>
        <dbReference type="ARBA" id="ARBA00022691"/>
    </source>
</evidence>
<evidence type="ECO:0000256" key="7">
    <source>
        <dbReference type="ARBA" id="ARBA00047943"/>
    </source>
</evidence>
<dbReference type="PANTHER" id="PTHR43675:SF8">
    <property type="entry name" value="ARSENITE METHYLTRANSFERASE"/>
    <property type="match status" value="1"/>
</dbReference>
<dbReference type="RefSeq" id="WP_377374288.1">
    <property type="nucleotide sequence ID" value="NZ_JBHSSW010000002.1"/>
</dbReference>
<dbReference type="PANTHER" id="PTHR43675">
    <property type="entry name" value="ARSENITE METHYLTRANSFERASE"/>
    <property type="match status" value="1"/>
</dbReference>
<feature type="domain" description="Methyltransferase" evidence="9">
    <location>
        <begin position="62"/>
        <end position="214"/>
    </location>
</feature>
<reference evidence="11" key="1">
    <citation type="journal article" date="2019" name="Int. J. Syst. Evol. Microbiol.">
        <title>The Global Catalogue of Microorganisms (GCM) 10K type strain sequencing project: providing services to taxonomists for standard genome sequencing and annotation.</title>
        <authorList>
            <consortium name="The Broad Institute Genomics Platform"/>
            <consortium name="The Broad Institute Genome Sequencing Center for Infectious Disease"/>
            <person name="Wu L."/>
            <person name="Ma J."/>
        </authorList>
    </citation>
    <scope>NUCLEOTIDE SEQUENCE [LARGE SCALE GENOMIC DNA]</scope>
    <source>
        <strain evidence="11">CGMCC-1.15741</strain>
    </source>
</reference>
<comment type="catalytic activity">
    <reaction evidence="6">
        <text>arsenic triglutathione + [thioredoxin]-dithiol + S-adenosyl-L-methionine + 2 H2O = methylarsonous acid + [thioredoxin]-disulfide + 3 glutathione + S-adenosyl-L-homocysteine + H(+)</text>
        <dbReference type="Rhea" id="RHEA:69460"/>
        <dbReference type="Rhea" id="RHEA-COMP:10698"/>
        <dbReference type="Rhea" id="RHEA-COMP:10700"/>
        <dbReference type="ChEBI" id="CHEBI:15377"/>
        <dbReference type="ChEBI" id="CHEBI:15378"/>
        <dbReference type="ChEBI" id="CHEBI:17826"/>
        <dbReference type="ChEBI" id="CHEBI:29950"/>
        <dbReference type="ChEBI" id="CHEBI:50058"/>
        <dbReference type="ChEBI" id="CHEBI:57856"/>
        <dbReference type="ChEBI" id="CHEBI:57925"/>
        <dbReference type="ChEBI" id="CHEBI:59789"/>
        <dbReference type="ChEBI" id="CHEBI:183640"/>
        <dbReference type="EC" id="2.1.1.137"/>
    </reaction>
</comment>
<organism evidence="10 11">
    <name type="scientific">Ponticaulis profundi</name>
    <dbReference type="NCBI Taxonomy" id="2665222"/>
    <lineage>
        <taxon>Bacteria</taxon>
        <taxon>Pseudomonadati</taxon>
        <taxon>Pseudomonadota</taxon>
        <taxon>Alphaproteobacteria</taxon>
        <taxon>Hyphomonadales</taxon>
        <taxon>Hyphomonadaceae</taxon>
        <taxon>Ponticaulis</taxon>
    </lineage>
</organism>
<keyword evidence="2" id="KW-0949">S-adenosyl-L-methionine</keyword>
<proteinExistence type="inferred from homology"/>
<dbReference type="InterPro" id="IPR026669">
    <property type="entry name" value="Arsenite_MeTrfase-like"/>
</dbReference>
<keyword evidence="11" id="KW-1185">Reference proteome</keyword>
<dbReference type="EC" id="2.1.1.137" evidence="4"/>
<dbReference type="GO" id="GO:0032259">
    <property type="term" value="P:methylation"/>
    <property type="evidence" value="ECO:0007669"/>
    <property type="project" value="UniProtKB-KW"/>
</dbReference>
<evidence type="ECO:0000256" key="6">
    <source>
        <dbReference type="ARBA" id="ARBA00047941"/>
    </source>
</evidence>
<comment type="similarity">
    <text evidence="3">Belongs to the methyltransferase superfamily. Arsenite methyltransferase family.</text>
</comment>
<protein>
    <recommendedName>
        <fullName evidence="5">Arsenite methyltransferase</fullName>
        <ecNumber evidence="4">2.1.1.137</ecNumber>
    </recommendedName>
</protein>
<evidence type="ECO:0000259" key="9">
    <source>
        <dbReference type="Pfam" id="PF13847"/>
    </source>
</evidence>
<dbReference type="Proteomes" id="UP001596303">
    <property type="component" value="Unassembled WGS sequence"/>
</dbReference>
<evidence type="ECO:0000313" key="10">
    <source>
        <dbReference type="EMBL" id="MFC6196628.1"/>
    </source>
</evidence>
<comment type="caution">
    <text evidence="10">The sequence shown here is derived from an EMBL/GenBank/DDBJ whole genome shotgun (WGS) entry which is preliminary data.</text>
</comment>
<name>A0ABW1S4P1_9PROT</name>
<dbReference type="GO" id="GO:0008168">
    <property type="term" value="F:methyltransferase activity"/>
    <property type="evidence" value="ECO:0007669"/>
    <property type="project" value="UniProtKB-KW"/>
</dbReference>
<evidence type="ECO:0000256" key="4">
    <source>
        <dbReference type="ARBA" id="ARBA00034521"/>
    </source>
</evidence>